<dbReference type="InterPro" id="IPR036514">
    <property type="entry name" value="SGNH_hydro_sf"/>
</dbReference>
<accession>A0AAW2DTD0</accession>
<feature type="signal peptide" evidence="8">
    <location>
        <begin position="1"/>
        <end position="25"/>
    </location>
</feature>
<dbReference type="EMBL" id="JAZDWU010000002">
    <property type="protein sequence ID" value="KAL0012823.1"/>
    <property type="molecule type" value="Genomic_DNA"/>
</dbReference>
<evidence type="ECO:0000256" key="6">
    <source>
        <dbReference type="ARBA" id="ARBA00022963"/>
    </source>
</evidence>
<dbReference type="PANTHER" id="PTHR45650">
    <property type="entry name" value="GDSL-LIKE LIPASE/ACYLHYDROLASE-RELATED"/>
    <property type="match status" value="1"/>
</dbReference>
<evidence type="ECO:0000313" key="9">
    <source>
        <dbReference type="EMBL" id="KAL0012823.1"/>
    </source>
</evidence>
<reference evidence="9 10" key="1">
    <citation type="submission" date="2024-01" db="EMBL/GenBank/DDBJ databases">
        <title>A telomere-to-telomere, gap-free genome of sweet tea (Lithocarpus litseifolius).</title>
        <authorList>
            <person name="Zhou J."/>
        </authorList>
    </citation>
    <scope>NUCLEOTIDE SEQUENCE [LARGE SCALE GENOMIC DNA]</scope>
    <source>
        <strain evidence="9">Zhou-2022a</strain>
        <tissue evidence="9">Leaf</tissue>
    </source>
</reference>
<dbReference type="InterPro" id="IPR001087">
    <property type="entry name" value="GDSL"/>
</dbReference>
<name>A0AAW2DTD0_9ROSI</name>
<proteinExistence type="inferred from homology"/>
<dbReference type="Gene3D" id="3.40.50.1110">
    <property type="entry name" value="SGNH hydrolase"/>
    <property type="match status" value="1"/>
</dbReference>
<protein>
    <submittedName>
        <fullName evidence="9">Uncharacterized protein</fullName>
    </submittedName>
</protein>
<evidence type="ECO:0000313" key="10">
    <source>
        <dbReference type="Proteomes" id="UP001459277"/>
    </source>
</evidence>
<dbReference type="PANTHER" id="PTHR45650:SF80">
    <property type="entry name" value="FINGER PROTEIN, PUTATIVE-RELATED"/>
    <property type="match status" value="1"/>
</dbReference>
<comment type="similarity">
    <text evidence="2">Belongs to the 'GDSL' lipolytic enzyme family.</text>
</comment>
<dbReference type="InterPro" id="IPR051238">
    <property type="entry name" value="GDSL_esterase/lipase"/>
</dbReference>
<evidence type="ECO:0000256" key="1">
    <source>
        <dbReference type="ARBA" id="ARBA00004613"/>
    </source>
</evidence>
<keyword evidence="6" id="KW-0442">Lipid degradation</keyword>
<gene>
    <name evidence="9" type="ORF">SO802_007931</name>
</gene>
<comment type="caution">
    <text evidence="9">The sequence shown here is derived from an EMBL/GenBank/DDBJ whole genome shotgun (WGS) entry which is preliminary data.</text>
</comment>
<organism evidence="9 10">
    <name type="scientific">Lithocarpus litseifolius</name>
    <dbReference type="NCBI Taxonomy" id="425828"/>
    <lineage>
        <taxon>Eukaryota</taxon>
        <taxon>Viridiplantae</taxon>
        <taxon>Streptophyta</taxon>
        <taxon>Embryophyta</taxon>
        <taxon>Tracheophyta</taxon>
        <taxon>Spermatophyta</taxon>
        <taxon>Magnoliopsida</taxon>
        <taxon>eudicotyledons</taxon>
        <taxon>Gunneridae</taxon>
        <taxon>Pentapetalae</taxon>
        <taxon>rosids</taxon>
        <taxon>fabids</taxon>
        <taxon>Fagales</taxon>
        <taxon>Fagaceae</taxon>
        <taxon>Lithocarpus</taxon>
    </lineage>
</organism>
<dbReference type="GO" id="GO:0016788">
    <property type="term" value="F:hydrolase activity, acting on ester bonds"/>
    <property type="evidence" value="ECO:0007669"/>
    <property type="project" value="InterPro"/>
</dbReference>
<sequence length="334" mass="37313">MERGLKIWYVTCILLLTYEQSPVQGEQQVPCYFIFGNSLGDNGNNNGLATRAKANFSPYGIDFPYGPTGRFCNGRTMAGIIAELLGFENYIPSFATASGQDILKGVNYASAPAGIRSESGQQMGARISMDAQLGNHLTTVSRIAAIFRVNNATTNYLSKCIYSVGMGNNDFTNNYFMPQFYPTSHLYTPDQYATVLVNQYSQRLRAFYRLGARKVALFGLGQLGCTPFEMARSCNRKQASCEVETGMVTCIPLSTPCSNRTQYEFWDMLHPTEVVHLIFAGKAYNAQSLSDTYPIYSSPSSTPRKDMIVRTWNSRLKELFIVINKSTDNFFRNC</sequence>
<evidence type="ECO:0000256" key="3">
    <source>
        <dbReference type="ARBA" id="ARBA00022525"/>
    </source>
</evidence>
<dbReference type="GO" id="GO:0016042">
    <property type="term" value="P:lipid catabolic process"/>
    <property type="evidence" value="ECO:0007669"/>
    <property type="project" value="UniProtKB-KW"/>
</dbReference>
<dbReference type="Proteomes" id="UP001459277">
    <property type="component" value="Unassembled WGS sequence"/>
</dbReference>
<keyword evidence="10" id="KW-1185">Reference proteome</keyword>
<dbReference type="AlphaFoldDB" id="A0AAW2DTD0"/>
<evidence type="ECO:0000256" key="7">
    <source>
        <dbReference type="ARBA" id="ARBA00023098"/>
    </source>
</evidence>
<comment type="subcellular location">
    <subcellularLocation>
        <location evidence="1">Secreted</location>
    </subcellularLocation>
</comment>
<evidence type="ECO:0000256" key="5">
    <source>
        <dbReference type="ARBA" id="ARBA00022801"/>
    </source>
</evidence>
<dbReference type="GO" id="GO:0005576">
    <property type="term" value="C:extracellular region"/>
    <property type="evidence" value="ECO:0007669"/>
    <property type="project" value="UniProtKB-SubCell"/>
</dbReference>
<keyword evidence="5" id="KW-0378">Hydrolase</keyword>
<keyword evidence="7" id="KW-0443">Lipid metabolism</keyword>
<keyword evidence="4 8" id="KW-0732">Signal</keyword>
<keyword evidence="3" id="KW-0964">Secreted</keyword>
<dbReference type="Pfam" id="PF00657">
    <property type="entry name" value="Lipase_GDSL"/>
    <property type="match status" value="1"/>
</dbReference>
<feature type="chain" id="PRO_5043452764" evidence="8">
    <location>
        <begin position="26"/>
        <end position="334"/>
    </location>
</feature>
<evidence type="ECO:0000256" key="8">
    <source>
        <dbReference type="SAM" id="SignalP"/>
    </source>
</evidence>
<evidence type="ECO:0000256" key="2">
    <source>
        <dbReference type="ARBA" id="ARBA00008668"/>
    </source>
</evidence>
<evidence type="ECO:0000256" key="4">
    <source>
        <dbReference type="ARBA" id="ARBA00022729"/>
    </source>
</evidence>